<evidence type="ECO:0000313" key="2">
    <source>
        <dbReference type="EMBL" id="KAF3069213.1"/>
    </source>
</evidence>
<dbReference type="Proteomes" id="UP000801864">
    <property type="component" value="Unassembled WGS sequence"/>
</dbReference>
<dbReference type="EMBL" id="QLNT01000012">
    <property type="protein sequence ID" value="KAF3069213.1"/>
    <property type="molecule type" value="Genomic_DNA"/>
</dbReference>
<protein>
    <recommendedName>
        <fullName evidence="4">Transcription factor domain-containing protein</fullName>
    </recommendedName>
</protein>
<feature type="compositionally biased region" description="Polar residues" evidence="1">
    <location>
        <begin position="1"/>
        <end position="24"/>
    </location>
</feature>
<reference evidence="2 3" key="1">
    <citation type="submission" date="2018-06" db="EMBL/GenBank/DDBJ databases">
        <title>Genome analysis of cellulolytic fungus Trichoderma lentiforme CFAM-422.</title>
        <authorList>
            <person name="Steindorff A.S."/>
            <person name="Formighieri E.F."/>
            <person name="Midorikawa G.E.O."/>
            <person name="Tamietti M.S."/>
            <person name="Ramos E.Z."/>
            <person name="Silva A.S."/>
            <person name="Bon E.P.S."/>
            <person name="Mendes T.D."/>
            <person name="Damaso M.C.T."/>
            <person name="Favaro L.C.L."/>
        </authorList>
    </citation>
    <scope>NUCLEOTIDE SEQUENCE [LARGE SCALE GENOMIC DNA]</scope>
    <source>
        <strain evidence="2 3">CFAM-422</strain>
    </source>
</reference>
<evidence type="ECO:0008006" key="4">
    <source>
        <dbReference type="Google" id="ProtNLM"/>
    </source>
</evidence>
<name>A0A9P4XDL6_9HYPO</name>
<evidence type="ECO:0000313" key="3">
    <source>
        <dbReference type="Proteomes" id="UP000801864"/>
    </source>
</evidence>
<accession>A0A9P4XDL6</accession>
<dbReference type="PANTHER" id="PTHR37540:SF5">
    <property type="entry name" value="TRANSCRIPTION FACTOR DOMAIN-CONTAINING PROTEIN"/>
    <property type="match status" value="1"/>
</dbReference>
<comment type="caution">
    <text evidence="2">The sequence shown here is derived from an EMBL/GenBank/DDBJ whole genome shotgun (WGS) entry which is preliminary data.</text>
</comment>
<sequence length="489" mass="56024">MGDESWPTTEPTTQNVPQRENAGTETGDKFRFITFQDPNTIKLKSIQRVIRSHGAKKALEGRKKKVTESTGNFRHFKTDRLQNTPAKRHSHDYKAPGDIQQLDPFRSLSISNSTRLQSLITNSTVRDLCETASQALEPVCNFAETTAHQKFHRLFHDGFNDAALSNAIMLSLSFAANEYHFTQECVTFKNTTIRHINQRIGAALDPKAVSQMIGAILLLIGVEWRLGNKPRVEMHLTGIMQLLNFCDSKLIHLHDGIKRAIFWQDLNAAWIIGSERRFNHKTFPELHWGRNPFLSSIYTLPPGFEPLQHAFGDDLVTVIEDVYALQHFRESSDMDLDDSTSLIHMDNYQAWVESRLFSHFLATDEDNEVVLCCILTLYLCAYMLFTDIWAGHFIPSHISAKLLRVLRQVRRDVLWEGHKDALLWCTIVGGTFAQLGVTRSEYILLLHQSGYDAIFPDWKETESFLGNFIWSNKVFHTPGKAFWEAYSLH</sequence>
<evidence type="ECO:0000256" key="1">
    <source>
        <dbReference type="SAM" id="MobiDB-lite"/>
    </source>
</evidence>
<feature type="region of interest" description="Disordered" evidence="1">
    <location>
        <begin position="53"/>
        <end position="73"/>
    </location>
</feature>
<feature type="region of interest" description="Disordered" evidence="1">
    <location>
        <begin position="1"/>
        <end position="28"/>
    </location>
</feature>
<organism evidence="2 3">
    <name type="scientific">Trichoderma lentiforme</name>
    <dbReference type="NCBI Taxonomy" id="1567552"/>
    <lineage>
        <taxon>Eukaryota</taxon>
        <taxon>Fungi</taxon>
        <taxon>Dikarya</taxon>
        <taxon>Ascomycota</taxon>
        <taxon>Pezizomycotina</taxon>
        <taxon>Sordariomycetes</taxon>
        <taxon>Hypocreomycetidae</taxon>
        <taxon>Hypocreales</taxon>
        <taxon>Hypocreaceae</taxon>
        <taxon>Trichoderma</taxon>
    </lineage>
</organism>
<proteinExistence type="predicted"/>
<gene>
    <name evidence="2" type="ORF">CFAM422_007415</name>
</gene>
<keyword evidence="3" id="KW-1185">Reference proteome</keyword>
<dbReference type="AlphaFoldDB" id="A0A9P4XDL6"/>
<dbReference type="PANTHER" id="PTHR37540">
    <property type="entry name" value="TRANSCRIPTION FACTOR (ACR-2), PUTATIVE-RELATED-RELATED"/>
    <property type="match status" value="1"/>
</dbReference>